<dbReference type="Pfam" id="PF18947">
    <property type="entry name" value="HAMP_2"/>
    <property type="match status" value="3"/>
</dbReference>
<dbReference type="GO" id="GO:0005886">
    <property type="term" value="C:plasma membrane"/>
    <property type="evidence" value="ECO:0007669"/>
    <property type="project" value="TreeGrafter"/>
</dbReference>
<dbReference type="Gene3D" id="3.30.450.20">
    <property type="entry name" value="PAS domain"/>
    <property type="match status" value="1"/>
</dbReference>
<organism evidence="7 8">
    <name type="scientific">Clostridium saccharoperbutylacetonicum N1-4(HMT)</name>
    <dbReference type="NCBI Taxonomy" id="931276"/>
    <lineage>
        <taxon>Bacteria</taxon>
        <taxon>Bacillati</taxon>
        <taxon>Bacillota</taxon>
        <taxon>Clostridia</taxon>
        <taxon>Eubacteriales</taxon>
        <taxon>Clostridiaceae</taxon>
        <taxon>Clostridium</taxon>
    </lineage>
</organism>
<dbReference type="Pfam" id="PF00672">
    <property type="entry name" value="HAMP"/>
    <property type="match status" value="1"/>
</dbReference>
<dbReference type="FunFam" id="1.10.287.950:FF:000001">
    <property type="entry name" value="Methyl-accepting chemotaxis sensory transducer"/>
    <property type="match status" value="1"/>
</dbReference>
<dbReference type="Pfam" id="PF12729">
    <property type="entry name" value="4HB_MCP_1"/>
    <property type="match status" value="1"/>
</dbReference>
<dbReference type="KEGG" id="csr:Cspa_c36120"/>
<feature type="transmembrane region" description="Helical" evidence="4">
    <location>
        <begin position="193"/>
        <end position="217"/>
    </location>
</feature>
<evidence type="ECO:0000313" key="7">
    <source>
        <dbReference type="EMBL" id="AGF57373.1"/>
    </source>
</evidence>
<feature type="domain" description="Methyl-accepting transducer" evidence="5">
    <location>
        <begin position="852"/>
        <end position="1081"/>
    </location>
</feature>
<dbReference type="GO" id="GO:0006935">
    <property type="term" value="P:chemotaxis"/>
    <property type="evidence" value="ECO:0007669"/>
    <property type="project" value="UniProtKB-KW"/>
</dbReference>
<dbReference type="SMART" id="SM00304">
    <property type="entry name" value="HAMP"/>
    <property type="match status" value="5"/>
</dbReference>
<evidence type="ECO:0000259" key="5">
    <source>
        <dbReference type="PROSITE" id="PS50111"/>
    </source>
</evidence>
<accession>M1MMC5</accession>
<dbReference type="SUPFAM" id="SSF158472">
    <property type="entry name" value="HAMP domain-like"/>
    <property type="match status" value="1"/>
</dbReference>
<dbReference type="SUPFAM" id="SSF58104">
    <property type="entry name" value="Methyl-accepting chemotaxis protein (MCP) signaling domain"/>
    <property type="match status" value="1"/>
</dbReference>
<evidence type="ECO:0000256" key="2">
    <source>
        <dbReference type="ARBA" id="ARBA00029447"/>
    </source>
</evidence>
<sequence length="1147" mass="125484">MIMRWYMNLKIKSKIFIAFIGLVILMGLVGLIGILNLQKISTLDNELYENNTKPIGIMSSIQVNLQKNRIITRNIIIENDINKNNEAKNALLENDKVVDKTMEEFKSSILNNAVLEEFNNLRKNIDSYRPVRDKIIELRLQNKTDEAISLMNGEGSNLVNSVDASATKLIELKETQGKEKADNNSKSSSTATITMLGIIILGIIIALVLGIIISGLISKPINRVLHILEEMSKGHLGERIKLDTKDEIGQMAKVMDIFSESLQGVVIGTMKKIANGDVSMDLEVRDDKDEIVPALNKIIENVRKLVLDANMLSKAAIEGNFEVRADSSKHEGDFKKIIDGVNETLDTVVDKAVWYEAIIDAIPFPIHVTDKDMNWTYMNKSFEKLMIEQGVVRDRKSGYGLQCCNAGANICNTEKCGIKQLHKGKTESFFEWCGMSNKQDTSYLKNKKGETVGYVEVVTDLTPIIRVSDYTKTEVERIEGNLKLLSSGNTDFDLKIKEPDSYTEEVSKQFKSISDSLEEVKNAVDNLIKDSNVLSKAATEGKLDTRTDAEKHSGAFKKIVEGVNKTLDSVIGPLHVAAEYVDRISRGDIPDKITDEYHGDFNEIKNNLNNCIDVMNGLLNETDDLIKATQAGELDTRGNSKKFAGGWGTLVEGINKLIDAFVAPINVTAEYVDRISKGDLPEKITAAYYGDFNLIKNNLNSCIDNIKALVEDANMLSEAATEGNVNIRAEAAKHNGDYRKIVEGVNKLIEAMVKPIQEVTSVMNEISKGNLENSVSESYKGEFGVLAKAVNSTEKGLKRIVGEIDSVIGEISNGNLAIENVTEFHGNFKSISLSLNRIVESLNSVLGEINSAAEQVFTGAGQVADGSQALSKGATEQASSIEELTASITEVAAQTRENSVNANQAKDLALKVKENAEDGNRHMSEMLKSMGEINESSANISKIIKVIDEIAFQTNILALNAAVEAARAGQHGKGFAVVAEEVRNLAARSANAAKETTTLIEGSIRKAETGTEIANNTAKALYEIVDGVTKAASLVSEIAAASEEQASGITQINVGIEQVSRVIQTNSATAEESAAASEELSSQSELLKDMVANFRLKNSSSENNIMNYKRSNGNKAYNAKNNMYQKESAATLTKVEIDLSDNEFGKY</sequence>
<feature type="domain" description="HAMP" evidence="6">
    <location>
        <begin position="659"/>
        <end position="711"/>
    </location>
</feature>
<evidence type="ECO:0000256" key="4">
    <source>
        <dbReference type="SAM" id="Phobius"/>
    </source>
</evidence>
<evidence type="ECO:0000256" key="1">
    <source>
        <dbReference type="ARBA" id="ARBA00022500"/>
    </source>
</evidence>
<protein>
    <submittedName>
        <fullName evidence="7">Methyl-accepting chemotaxis protein</fullName>
    </submittedName>
</protein>
<dbReference type="PANTHER" id="PTHR43531:SF11">
    <property type="entry name" value="METHYL-ACCEPTING CHEMOTAXIS PROTEIN 3"/>
    <property type="match status" value="1"/>
</dbReference>
<dbReference type="CDD" id="cd02116">
    <property type="entry name" value="ACT"/>
    <property type="match status" value="1"/>
</dbReference>
<dbReference type="SMART" id="SM00283">
    <property type="entry name" value="MA"/>
    <property type="match status" value="1"/>
</dbReference>
<evidence type="ECO:0000259" key="6">
    <source>
        <dbReference type="PROSITE" id="PS50885"/>
    </source>
</evidence>
<feature type="domain" description="HAMP" evidence="6">
    <location>
        <begin position="750"/>
        <end position="802"/>
    </location>
</feature>
<feature type="transmembrane region" description="Helical" evidence="4">
    <location>
        <begin position="15"/>
        <end position="37"/>
    </location>
</feature>
<dbReference type="InterPro" id="IPR004089">
    <property type="entry name" value="MCPsignal_dom"/>
</dbReference>
<keyword evidence="4" id="KW-0472">Membrane</keyword>
<dbReference type="PATRIC" id="fig|931276.5.peg.3639"/>
<dbReference type="PROSITE" id="PS50111">
    <property type="entry name" value="CHEMOTAXIS_TRANSDUC_2"/>
    <property type="match status" value="1"/>
</dbReference>
<dbReference type="GO" id="GO:0007165">
    <property type="term" value="P:signal transduction"/>
    <property type="evidence" value="ECO:0007669"/>
    <property type="project" value="UniProtKB-KW"/>
</dbReference>
<dbReference type="Proteomes" id="UP000011728">
    <property type="component" value="Chromosome"/>
</dbReference>
<dbReference type="CDD" id="cd11386">
    <property type="entry name" value="MCP_signal"/>
    <property type="match status" value="1"/>
</dbReference>
<dbReference type="PANTHER" id="PTHR43531">
    <property type="entry name" value="PROTEIN ICFG"/>
    <property type="match status" value="1"/>
</dbReference>
<dbReference type="GO" id="GO:0004888">
    <property type="term" value="F:transmembrane signaling receptor activity"/>
    <property type="evidence" value="ECO:0007669"/>
    <property type="project" value="TreeGrafter"/>
</dbReference>
<dbReference type="Gene3D" id="1.20.120.1530">
    <property type="match status" value="3"/>
</dbReference>
<dbReference type="AlphaFoldDB" id="M1MMC5"/>
<dbReference type="STRING" id="36745.CLSAP_33900"/>
<proteinExistence type="inferred from homology"/>
<dbReference type="Gene3D" id="1.10.287.950">
    <property type="entry name" value="Methyl-accepting chemotaxis protein"/>
    <property type="match status" value="1"/>
</dbReference>
<dbReference type="eggNOG" id="COG0840">
    <property type="taxonomic scope" value="Bacteria"/>
</dbReference>
<feature type="domain" description="HAMP" evidence="6">
    <location>
        <begin position="215"/>
        <end position="267"/>
    </location>
</feature>
<keyword evidence="4" id="KW-0812">Transmembrane</keyword>
<dbReference type="Gene3D" id="6.10.340.10">
    <property type="match status" value="2"/>
</dbReference>
<dbReference type="Pfam" id="PF00015">
    <property type="entry name" value="MCPsignal"/>
    <property type="match status" value="1"/>
</dbReference>
<dbReference type="InterPro" id="IPR051310">
    <property type="entry name" value="MCP_chemotaxis"/>
</dbReference>
<dbReference type="HOGENOM" id="CLU_000445_107_20_9"/>
<comment type="similarity">
    <text evidence="2">Belongs to the methyl-accepting chemotaxis (MCP) protein family.</text>
</comment>
<keyword evidence="8" id="KW-1185">Reference proteome</keyword>
<reference evidence="7 8" key="1">
    <citation type="submission" date="2013-02" db="EMBL/GenBank/DDBJ databases">
        <title>Genome sequence of Clostridium saccharoperbutylacetonicum N1-4(HMT).</title>
        <authorList>
            <person name="Poehlein A."/>
            <person name="Daniel R."/>
        </authorList>
    </citation>
    <scope>NUCLEOTIDE SEQUENCE [LARGE SCALE GENOMIC DNA]</scope>
    <source>
        <strain evidence="8">N1-4(HMT)</strain>
    </source>
</reference>
<keyword evidence="4" id="KW-1133">Transmembrane helix</keyword>
<gene>
    <name evidence="7" type="ORF">Cspa_c36120</name>
</gene>
<keyword evidence="1" id="KW-0145">Chemotaxis</keyword>
<dbReference type="PROSITE" id="PS50885">
    <property type="entry name" value="HAMP"/>
    <property type="match status" value="3"/>
</dbReference>
<dbReference type="CDD" id="cd06225">
    <property type="entry name" value="HAMP"/>
    <property type="match status" value="2"/>
</dbReference>
<name>M1MMC5_9CLOT</name>
<dbReference type="InterPro" id="IPR003660">
    <property type="entry name" value="HAMP_dom"/>
</dbReference>
<dbReference type="InterPro" id="IPR024478">
    <property type="entry name" value="HlyB_4HB_MCP"/>
</dbReference>
<evidence type="ECO:0000256" key="3">
    <source>
        <dbReference type="PROSITE-ProRule" id="PRU00284"/>
    </source>
</evidence>
<evidence type="ECO:0000313" key="8">
    <source>
        <dbReference type="Proteomes" id="UP000011728"/>
    </source>
</evidence>
<keyword evidence="3" id="KW-0807">Transducer</keyword>
<dbReference type="EMBL" id="CP004121">
    <property type="protein sequence ID" value="AGF57373.1"/>
    <property type="molecule type" value="Genomic_DNA"/>
</dbReference>